<evidence type="ECO:0000256" key="2">
    <source>
        <dbReference type="ARBA" id="ARBA00023002"/>
    </source>
</evidence>
<name>A0AAW0K080_MYOGA</name>
<dbReference type="GO" id="GO:0007584">
    <property type="term" value="P:response to nutrient"/>
    <property type="evidence" value="ECO:0007669"/>
    <property type="project" value="TreeGrafter"/>
</dbReference>
<dbReference type="GO" id="GO:0009083">
    <property type="term" value="P:branched-chain amino acid catabolic process"/>
    <property type="evidence" value="ECO:0007669"/>
    <property type="project" value="TreeGrafter"/>
</dbReference>
<gene>
    <name evidence="3" type="ORF">U0070_026865</name>
</gene>
<dbReference type="GO" id="GO:0016491">
    <property type="term" value="F:oxidoreductase activity"/>
    <property type="evidence" value="ECO:0007669"/>
    <property type="project" value="UniProtKB-KW"/>
</dbReference>
<comment type="cofactor">
    <cofactor evidence="1">
        <name>thiamine diphosphate</name>
        <dbReference type="ChEBI" id="CHEBI:58937"/>
    </cofactor>
</comment>
<comment type="caution">
    <text evidence="3">The sequence shown here is derived from an EMBL/GenBank/DDBJ whole genome shotgun (WGS) entry which is preliminary data.</text>
</comment>
<dbReference type="Proteomes" id="UP001488838">
    <property type="component" value="Unassembled WGS sequence"/>
</dbReference>
<proteinExistence type="predicted"/>
<keyword evidence="4" id="KW-1185">Reference proteome</keyword>
<dbReference type="Gene3D" id="3.40.50.970">
    <property type="match status" value="1"/>
</dbReference>
<protein>
    <submittedName>
        <fullName evidence="3">Uncharacterized protein</fullName>
    </submittedName>
</protein>
<evidence type="ECO:0000313" key="3">
    <source>
        <dbReference type="EMBL" id="KAK7832669.1"/>
    </source>
</evidence>
<dbReference type="SUPFAM" id="SSF52518">
    <property type="entry name" value="Thiamin diphosphate-binding fold (THDP-binding)"/>
    <property type="match status" value="1"/>
</dbReference>
<dbReference type="InterPro" id="IPR029061">
    <property type="entry name" value="THDP-binding"/>
</dbReference>
<dbReference type="AlphaFoldDB" id="A0AAW0K080"/>
<dbReference type="PANTHER" id="PTHR42980">
    <property type="entry name" value="2-OXOISOVALERATE DEHYDROGENASE SUBUNIT BETA-RELATED"/>
    <property type="match status" value="1"/>
</dbReference>
<dbReference type="PANTHER" id="PTHR42980:SF1">
    <property type="entry name" value="2-OXOISOVALERATE DEHYDROGENASE SUBUNIT BETA, MITOCHONDRIAL"/>
    <property type="match status" value="1"/>
</dbReference>
<sequence length="98" mass="10911">METVNEVAKGAYRSGDLFYCGSRTMGPQDCICHRALYYSQSSEVCFAHCRGMKVVIPRIPIQDEWTLKLLSSDMNTCTQGKAATWVPGLQESCVQAKI</sequence>
<dbReference type="EMBL" id="JBBHLL010000009">
    <property type="protein sequence ID" value="KAK7832669.1"/>
    <property type="molecule type" value="Genomic_DNA"/>
</dbReference>
<evidence type="ECO:0000256" key="1">
    <source>
        <dbReference type="ARBA" id="ARBA00001964"/>
    </source>
</evidence>
<keyword evidence="2" id="KW-0560">Oxidoreductase</keyword>
<organism evidence="3 4">
    <name type="scientific">Myodes glareolus</name>
    <name type="common">Bank vole</name>
    <name type="synonym">Clethrionomys glareolus</name>
    <dbReference type="NCBI Taxonomy" id="447135"/>
    <lineage>
        <taxon>Eukaryota</taxon>
        <taxon>Metazoa</taxon>
        <taxon>Chordata</taxon>
        <taxon>Craniata</taxon>
        <taxon>Vertebrata</taxon>
        <taxon>Euteleostomi</taxon>
        <taxon>Mammalia</taxon>
        <taxon>Eutheria</taxon>
        <taxon>Euarchontoglires</taxon>
        <taxon>Glires</taxon>
        <taxon>Rodentia</taxon>
        <taxon>Myomorpha</taxon>
        <taxon>Muroidea</taxon>
        <taxon>Cricetidae</taxon>
        <taxon>Arvicolinae</taxon>
        <taxon>Myodes</taxon>
    </lineage>
</organism>
<accession>A0AAW0K080</accession>
<evidence type="ECO:0000313" key="4">
    <source>
        <dbReference type="Proteomes" id="UP001488838"/>
    </source>
</evidence>
<reference evidence="3 4" key="1">
    <citation type="journal article" date="2023" name="bioRxiv">
        <title>Conserved and derived expression patterns and positive selection on dental genes reveal complex evolutionary context of ever-growing rodent molars.</title>
        <authorList>
            <person name="Calamari Z.T."/>
            <person name="Song A."/>
            <person name="Cohen E."/>
            <person name="Akter M."/>
            <person name="Roy R.D."/>
            <person name="Hallikas O."/>
            <person name="Christensen M.M."/>
            <person name="Li P."/>
            <person name="Marangoni P."/>
            <person name="Jernvall J."/>
            <person name="Klein O.D."/>
        </authorList>
    </citation>
    <scope>NUCLEOTIDE SEQUENCE [LARGE SCALE GENOMIC DNA]</scope>
    <source>
        <strain evidence="3">V071</strain>
    </source>
</reference>